<dbReference type="Proteomes" id="UP000887013">
    <property type="component" value="Unassembled WGS sequence"/>
</dbReference>
<reference evidence="1" key="1">
    <citation type="submission" date="2020-08" db="EMBL/GenBank/DDBJ databases">
        <title>Multicomponent nature underlies the extraordinary mechanical properties of spider dragline silk.</title>
        <authorList>
            <person name="Kono N."/>
            <person name="Nakamura H."/>
            <person name="Mori M."/>
            <person name="Yoshida Y."/>
            <person name="Ohtoshi R."/>
            <person name="Malay A.D."/>
            <person name="Moran D.A.P."/>
            <person name="Tomita M."/>
            <person name="Numata K."/>
            <person name="Arakawa K."/>
        </authorList>
    </citation>
    <scope>NUCLEOTIDE SEQUENCE</scope>
</reference>
<evidence type="ECO:0000313" key="1">
    <source>
        <dbReference type="EMBL" id="GFT27156.1"/>
    </source>
</evidence>
<dbReference type="AlphaFoldDB" id="A0A8X6TK91"/>
<proteinExistence type="predicted"/>
<evidence type="ECO:0000313" key="2">
    <source>
        <dbReference type="Proteomes" id="UP000887013"/>
    </source>
</evidence>
<gene>
    <name evidence="1" type="ORF">NPIL_99891</name>
</gene>
<organism evidence="1 2">
    <name type="scientific">Nephila pilipes</name>
    <name type="common">Giant wood spider</name>
    <name type="synonym">Nephila maculata</name>
    <dbReference type="NCBI Taxonomy" id="299642"/>
    <lineage>
        <taxon>Eukaryota</taxon>
        <taxon>Metazoa</taxon>
        <taxon>Ecdysozoa</taxon>
        <taxon>Arthropoda</taxon>
        <taxon>Chelicerata</taxon>
        <taxon>Arachnida</taxon>
        <taxon>Araneae</taxon>
        <taxon>Araneomorphae</taxon>
        <taxon>Entelegynae</taxon>
        <taxon>Araneoidea</taxon>
        <taxon>Nephilidae</taxon>
        <taxon>Nephila</taxon>
    </lineage>
</organism>
<protein>
    <submittedName>
        <fullName evidence="1">Uncharacterized protein</fullName>
    </submittedName>
</protein>
<dbReference type="EMBL" id="BMAW01060649">
    <property type="protein sequence ID" value="GFT27156.1"/>
    <property type="molecule type" value="Genomic_DNA"/>
</dbReference>
<name>A0A8X6TK91_NEPPI</name>
<comment type="caution">
    <text evidence="1">The sequence shown here is derived from an EMBL/GenBank/DDBJ whole genome shotgun (WGS) entry which is preliminary data.</text>
</comment>
<sequence length="74" mass="7960">MGTERKCGAEAPFTPAESESILIKEDLTDQDSVYCFTAEIRLSLVAVSTLIESAQSALVQVPTDSATPEFLLHS</sequence>
<keyword evidence="2" id="KW-1185">Reference proteome</keyword>
<accession>A0A8X6TK91</accession>